<accession>A0A1I1NQM9</accession>
<evidence type="ECO:0000256" key="3">
    <source>
        <dbReference type="ARBA" id="ARBA00022490"/>
    </source>
</evidence>
<keyword evidence="9" id="KW-1185">Reference proteome</keyword>
<dbReference type="EMBL" id="FOMJ01000001">
    <property type="protein sequence ID" value="SFC99971.1"/>
    <property type="molecule type" value="Genomic_DNA"/>
</dbReference>
<dbReference type="GO" id="GO:0001217">
    <property type="term" value="F:DNA-binding transcription repressor activity"/>
    <property type="evidence" value="ECO:0007669"/>
    <property type="project" value="TreeGrafter"/>
</dbReference>
<proteinExistence type="inferred from homology"/>
<dbReference type="Gene3D" id="4.10.430.10">
    <property type="entry name" value="Histone-like protein H-NS, C-terminal domain"/>
    <property type="match status" value="1"/>
</dbReference>
<gene>
    <name evidence="8" type="ORF">SAMN05660831_00391</name>
</gene>
<dbReference type="Proteomes" id="UP000198611">
    <property type="component" value="Unassembled WGS sequence"/>
</dbReference>
<dbReference type="GO" id="GO:0003680">
    <property type="term" value="F:minor groove of adenine-thymine-rich DNA binding"/>
    <property type="evidence" value="ECO:0007669"/>
    <property type="project" value="TreeGrafter"/>
</dbReference>
<dbReference type="SMART" id="SM00528">
    <property type="entry name" value="HNS"/>
    <property type="match status" value="1"/>
</dbReference>
<feature type="coiled-coil region" evidence="5">
    <location>
        <begin position="23"/>
        <end position="55"/>
    </location>
</feature>
<keyword evidence="4 8" id="KW-0238">DNA-binding</keyword>
<evidence type="ECO:0000256" key="5">
    <source>
        <dbReference type="SAM" id="Coils"/>
    </source>
</evidence>
<comment type="similarity">
    <text evidence="2">Belongs to the histone-like protein H-NS family.</text>
</comment>
<dbReference type="RefSeq" id="WP_093427064.1">
    <property type="nucleotide sequence ID" value="NZ_FOMJ01000001.1"/>
</dbReference>
<name>A0A1I1NQM9_9GAMM</name>
<evidence type="ECO:0000313" key="9">
    <source>
        <dbReference type="Proteomes" id="UP000198611"/>
    </source>
</evidence>
<keyword evidence="3" id="KW-0963">Cytoplasm</keyword>
<feature type="region of interest" description="Disordered" evidence="6">
    <location>
        <begin position="64"/>
        <end position="95"/>
    </location>
</feature>
<dbReference type="GO" id="GO:0000976">
    <property type="term" value="F:transcription cis-regulatory region binding"/>
    <property type="evidence" value="ECO:0007669"/>
    <property type="project" value="TreeGrafter"/>
</dbReference>
<dbReference type="InterPro" id="IPR037150">
    <property type="entry name" value="H-NS_C_dom_sf"/>
</dbReference>
<dbReference type="Pfam" id="PF00816">
    <property type="entry name" value="Histone_HNS"/>
    <property type="match status" value="1"/>
</dbReference>
<organism evidence="8 9">
    <name type="scientific">Thiohalospira halophila DSM 15071</name>
    <dbReference type="NCBI Taxonomy" id="1123397"/>
    <lineage>
        <taxon>Bacteria</taxon>
        <taxon>Pseudomonadati</taxon>
        <taxon>Pseudomonadota</taxon>
        <taxon>Gammaproteobacteria</taxon>
        <taxon>Thiohalospirales</taxon>
        <taxon>Thiohalospiraceae</taxon>
        <taxon>Thiohalospira</taxon>
    </lineage>
</organism>
<sequence length="118" mass="13655">MSDSSQALKTIEEAIQQLPLDEIREATRMIEREEKRREREARKEAQQELKQVAQRYGFDLETLVEGGSTKGGRRQGKVAPKYRDPQSGKTWTGRGRKPKWVEAWLAAGRDLEETRIKD</sequence>
<evidence type="ECO:0000256" key="2">
    <source>
        <dbReference type="ARBA" id="ARBA00010610"/>
    </source>
</evidence>
<evidence type="ECO:0000256" key="1">
    <source>
        <dbReference type="ARBA" id="ARBA00004453"/>
    </source>
</evidence>
<dbReference type="GO" id="GO:0003681">
    <property type="term" value="F:bent DNA binding"/>
    <property type="evidence" value="ECO:0007669"/>
    <property type="project" value="TreeGrafter"/>
</dbReference>
<dbReference type="InterPro" id="IPR027444">
    <property type="entry name" value="H-NS_C_dom"/>
</dbReference>
<dbReference type="GO" id="GO:0005829">
    <property type="term" value="C:cytosol"/>
    <property type="evidence" value="ECO:0007669"/>
    <property type="project" value="TreeGrafter"/>
</dbReference>
<evidence type="ECO:0000259" key="7">
    <source>
        <dbReference type="SMART" id="SM00528"/>
    </source>
</evidence>
<dbReference type="GO" id="GO:0009295">
    <property type="term" value="C:nucleoid"/>
    <property type="evidence" value="ECO:0007669"/>
    <property type="project" value="UniProtKB-SubCell"/>
</dbReference>
<dbReference type="AlphaFoldDB" id="A0A1I1NQM9"/>
<dbReference type="PANTHER" id="PTHR38097">
    <property type="match status" value="1"/>
</dbReference>
<dbReference type="OrthoDB" id="5297879at2"/>
<reference evidence="8 9" key="1">
    <citation type="submission" date="2016-10" db="EMBL/GenBank/DDBJ databases">
        <authorList>
            <person name="de Groot N.N."/>
        </authorList>
    </citation>
    <scope>NUCLEOTIDE SEQUENCE [LARGE SCALE GENOMIC DNA]</scope>
    <source>
        <strain evidence="8 9">HL3</strain>
    </source>
</reference>
<keyword evidence="5" id="KW-0175">Coiled coil</keyword>
<feature type="domain" description="DNA-binding protein H-NS-like C-terminal" evidence="7">
    <location>
        <begin position="70"/>
        <end position="116"/>
    </location>
</feature>
<dbReference type="GO" id="GO:0032993">
    <property type="term" value="C:protein-DNA complex"/>
    <property type="evidence" value="ECO:0007669"/>
    <property type="project" value="TreeGrafter"/>
</dbReference>
<protein>
    <submittedName>
        <fullName evidence="8">DNA-binding protein H-NS</fullName>
    </submittedName>
</protein>
<dbReference type="SUPFAM" id="SSF81273">
    <property type="entry name" value="H-NS histone-like proteins"/>
    <property type="match status" value="1"/>
</dbReference>
<evidence type="ECO:0000313" key="8">
    <source>
        <dbReference type="EMBL" id="SFC99971.1"/>
    </source>
</evidence>
<evidence type="ECO:0000256" key="6">
    <source>
        <dbReference type="SAM" id="MobiDB-lite"/>
    </source>
</evidence>
<dbReference type="PANTHER" id="PTHR38097:SF2">
    <property type="entry name" value="DNA-BINDING PROTEIN STPA"/>
    <property type="match status" value="1"/>
</dbReference>
<evidence type="ECO:0000256" key="4">
    <source>
        <dbReference type="ARBA" id="ARBA00023125"/>
    </source>
</evidence>
<comment type="subcellular location">
    <subcellularLocation>
        <location evidence="1">Cytoplasm</location>
        <location evidence="1">Nucleoid</location>
    </subcellularLocation>
</comment>